<keyword evidence="2" id="KW-0812">Transmembrane</keyword>
<organism evidence="3 4">
    <name type="scientific">Humibacillus xanthopallidus</name>
    <dbReference type="NCBI Taxonomy" id="412689"/>
    <lineage>
        <taxon>Bacteria</taxon>
        <taxon>Bacillati</taxon>
        <taxon>Actinomycetota</taxon>
        <taxon>Actinomycetes</taxon>
        <taxon>Micrococcales</taxon>
        <taxon>Intrasporangiaceae</taxon>
        <taxon>Humibacillus</taxon>
    </lineage>
</organism>
<proteinExistence type="predicted"/>
<protein>
    <submittedName>
        <fullName evidence="3">Uncharacterized protein</fullName>
    </submittedName>
</protein>
<accession>A0A543H8H1</accession>
<keyword evidence="4" id="KW-1185">Reference proteome</keyword>
<feature type="transmembrane region" description="Helical" evidence="2">
    <location>
        <begin position="133"/>
        <end position="154"/>
    </location>
</feature>
<evidence type="ECO:0000256" key="2">
    <source>
        <dbReference type="SAM" id="Phobius"/>
    </source>
</evidence>
<sequence>MSAPAAPRSPGSPNASPGRHATRSARREASRSSSRRAGYAGSLVVNLLMLWLVNVWPGWQAVPFLTAATVLVIGAVNASIVARAAADLVNLVFDLPRLRALGDIISIAFGLVALVRIWQVFPLDVIGTPWEVVARVLLAIGIVGSVIGIIEAAVRLFRGYFPGGAS</sequence>
<keyword evidence="2" id="KW-0472">Membrane</keyword>
<dbReference type="Proteomes" id="UP000316747">
    <property type="component" value="Unassembled WGS sequence"/>
</dbReference>
<evidence type="ECO:0000256" key="1">
    <source>
        <dbReference type="SAM" id="MobiDB-lite"/>
    </source>
</evidence>
<feature type="transmembrane region" description="Helical" evidence="2">
    <location>
        <begin position="37"/>
        <end position="56"/>
    </location>
</feature>
<evidence type="ECO:0000313" key="3">
    <source>
        <dbReference type="EMBL" id="TQM54621.1"/>
    </source>
</evidence>
<gene>
    <name evidence="3" type="ORF">FBY41_4659</name>
</gene>
<feature type="compositionally biased region" description="Low complexity" evidence="1">
    <location>
        <begin position="1"/>
        <end position="19"/>
    </location>
</feature>
<feature type="transmembrane region" description="Helical" evidence="2">
    <location>
        <begin position="98"/>
        <end position="121"/>
    </location>
</feature>
<keyword evidence="2" id="KW-1133">Transmembrane helix</keyword>
<evidence type="ECO:0000313" key="4">
    <source>
        <dbReference type="Proteomes" id="UP000316747"/>
    </source>
</evidence>
<comment type="caution">
    <text evidence="3">The sequence shown here is derived from an EMBL/GenBank/DDBJ whole genome shotgun (WGS) entry which is preliminary data.</text>
</comment>
<feature type="region of interest" description="Disordered" evidence="1">
    <location>
        <begin position="1"/>
        <end position="33"/>
    </location>
</feature>
<feature type="transmembrane region" description="Helical" evidence="2">
    <location>
        <begin position="62"/>
        <end position="86"/>
    </location>
</feature>
<name>A0A543H8H1_9MICO</name>
<reference evidence="3 4" key="1">
    <citation type="submission" date="2019-06" db="EMBL/GenBank/DDBJ databases">
        <title>Genome sequencing of plant associated microbes to promote plant fitness in Sorghum bicolor and Oryza sativa.</title>
        <authorList>
            <person name="Coleman-Derr D."/>
        </authorList>
    </citation>
    <scope>NUCLEOTIDE SEQUENCE [LARGE SCALE GENOMIC DNA]</scope>
    <source>
        <strain evidence="3 4">KV-663</strain>
    </source>
</reference>
<dbReference type="EMBL" id="VFPM01000006">
    <property type="protein sequence ID" value="TQM54621.1"/>
    <property type="molecule type" value="Genomic_DNA"/>
</dbReference>
<dbReference type="AlphaFoldDB" id="A0A543H8H1"/>
<dbReference type="RefSeq" id="WP_185749230.1">
    <property type="nucleotide sequence ID" value="NZ_VFPM01000006.1"/>
</dbReference>